<name>A0AAE9ZGV2_9GAMM</name>
<dbReference type="EMBL" id="CP059734">
    <property type="protein sequence ID" value="WDE09347.1"/>
    <property type="molecule type" value="Genomic_DNA"/>
</dbReference>
<evidence type="ECO:0000313" key="2">
    <source>
        <dbReference type="Proteomes" id="UP000032352"/>
    </source>
</evidence>
<accession>A0AAE9ZGV2</accession>
<sequence length="94" mass="11268">MKSVDYLVRVHLLPQDLALAIKDENDRLYDTAKLYSFLIESNLLWRVWSIDTYGRVWVEINFVNDDDEEEFHTLMLDPGTYKEVEYDTYQVLET</sequence>
<protein>
    <submittedName>
        <fullName evidence="1">Uncharacterized protein</fullName>
    </submittedName>
</protein>
<dbReference type="Proteomes" id="UP000032352">
    <property type="component" value="Chromosome pTvir"/>
</dbReference>
<organism evidence="1 2">
    <name type="scientific">Thalassomonas viridans</name>
    <dbReference type="NCBI Taxonomy" id="137584"/>
    <lineage>
        <taxon>Bacteria</taxon>
        <taxon>Pseudomonadati</taxon>
        <taxon>Pseudomonadota</taxon>
        <taxon>Gammaproteobacteria</taxon>
        <taxon>Alteromonadales</taxon>
        <taxon>Colwelliaceae</taxon>
        <taxon>Thalassomonas</taxon>
    </lineage>
</organism>
<keyword evidence="2" id="KW-1185">Reference proteome</keyword>
<dbReference type="AlphaFoldDB" id="A0AAE9ZGV2"/>
<reference evidence="1 2" key="2">
    <citation type="journal article" date="2022" name="Mar. Drugs">
        <title>Bioassay-Guided Fractionation Leads to the Detection of Cholic Acid Generated by the Rare Thalassomonas sp.</title>
        <authorList>
            <person name="Pheiffer F."/>
            <person name="Schneider Y.K."/>
            <person name="Hansen E.H."/>
            <person name="Andersen J.H."/>
            <person name="Isaksson J."/>
            <person name="Busche T."/>
            <person name="R C."/>
            <person name="Kalinowski J."/>
            <person name="Zyl L.V."/>
            <person name="Trindade M."/>
        </authorList>
    </citation>
    <scope>NUCLEOTIDE SEQUENCE [LARGE SCALE GENOMIC DNA]</scope>
    <source>
        <strain evidence="1 2">XOM25</strain>
    </source>
</reference>
<proteinExistence type="predicted"/>
<gene>
    <name evidence="1" type="ORF">SG34_033725</name>
</gene>
<evidence type="ECO:0000313" key="1">
    <source>
        <dbReference type="EMBL" id="WDE09347.1"/>
    </source>
</evidence>
<dbReference type="KEGG" id="tvd:SG34_033725"/>
<reference evidence="1 2" key="1">
    <citation type="journal article" date="2015" name="Genome Announc.">
        <title>Draft Genome Sequences of Marine Isolates of Thalassomonas viridans and Thalassomonas actiniarum.</title>
        <authorList>
            <person name="Olonade I."/>
            <person name="van Zyl L.J."/>
            <person name="Trindade M."/>
        </authorList>
    </citation>
    <scope>NUCLEOTIDE SEQUENCE [LARGE SCALE GENOMIC DNA]</scope>
    <source>
        <strain evidence="1 2">XOM25</strain>
    </source>
</reference>